<dbReference type="CDD" id="cd22744">
    <property type="entry name" value="OTU"/>
    <property type="match status" value="1"/>
</dbReference>
<dbReference type="PANTHER" id="PTHR13312">
    <property type="entry name" value="HIV-INDUCED PROTEIN-7-LIKE PROTEASE"/>
    <property type="match status" value="1"/>
</dbReference>
<comment type="catalytic activity">
    <reaction evidence="1 3">
        <text>Thiol-dependent hydrolysis of ester, thioester, amide, peptide and isopeptide bonds formed by the C-terminal Gly of ubiquitin (a 76-residue protein attached to proteins as an intracellular targeting signal).</text>
        <dbReference type="EC" id="3.4.19.12"/>
    </reaction>
</comment>
<keyword evidence="7" id="KW-1185">Reference proteome</keyword>
<name>A0A813HEW1_POLGL</name>
<evidence type="ECO:0000256" key="3">
    <source>
        <dbReference type="RuleBase" id="RU367104"/>
    </source>
</evidence>
<evidence type="ECO:0000259" key="5">
    <source>
        <dbReference type="PROSITE" id="PS50802"/>
    </source>
</evidence>
<evidence type="ECO:0000256" key="2">
    <source>
        <dbReference type="ARBA" id="ARBA00022801"/>
    </source>
</evidence>
<dbReference type="EMBL" id="CAJNNV010031491">
    <property type="protein sequence ID" value="CAE8636440.1"/>
    <property type="molecule type" value="Genomic_DNA"/>
</dbReference>
<dbReference type="GO" id="GO:0004843">
    <property type="term" value="F:cysteine-type deubiquitinase activity"/>
    <property type="evidence" value="ECO:0007669"/>
    <property type="project" value="UniProtKB-UniRule"/>
</dbReference>
<dbReference type="PROSITE" id="PS50802">
    <property type="entry name" value="OTU"/>
    <property type="match status" value="1"/>
</dbReference>
<dbReference type="OrthoDB" id="5370059at2759"/>
<dbReference type="AlphaFoldDB" id="A0A813HEW1"/>
<keyword evidence="3" id="KW-0645">Protease</keyword>
<dbReference type="GO" id="GO:0016579">
    <property type="term" value="P:protein deubiquitination"/>
    <property type="evidence" value="ECO:0007669"/>
    <property type="project" value="TreeGrafter"/>
</dbReference>
<protein>
    <recommendedName>
        <fullName evidence="3">Ubiquitin thioesterase OTU</fullName>
        <ecNumber evidence="3">3.4.19.12</ecNumber>
    </recommendedName>
</protein>
<dbReference type="EC" id="3.4.19.12" evidence="3"/>
<dbReference type="PANTHER" id="PTHR13312:SF0">
    <property type="entry name" value="UBIQUITIN THIOESTERASE OTU1"/>
    <property type="match status" value="1"/>
</dbReference>
<feature type="region of interest" description="Disordered" evidence="4">
    <location>
        <begin position="499"/>
        <end position="659"/>
    </location>
</feature>
<dbReference type="Gene3D" id="2.130.10.30">
    <property type="entry name" value="Regulator of chromosome condensation 1/beta-lactamase-inhibitor protein II"/>
    <property type="match status" value="2"/>
</dbReference>
<reference evidence="6" key="1">
    <citation type="submission" date="2021-02" db="EMBL/GenBank/DDBJ databases">
        <authorList>
            <person name="Dougan E. K."/>
            <person name="Rhodes N."/>
            <person name="Thang M."/>
            <person name="Chan C."/>
        </authorList>
    </citation>
    <scope>NUCLEOTIDE SEQUENCE</scope>
</reference>
<dbReference type="Proteomes" id="UP000654075">
    <property type="component" value="Unassembled WGS sequence"/>
</dbReference>
<feature type="compositionally biased region" description="Basic and acidic residues" evidence="4">
    <location>
        <begin position="642"/>
        <end position="659"/>
    </location>
</feature>
<feature type="domain" description="OTU" evidence="5">
    <location>
        <begin position="691"/>
        <end position="827"/>
    </location>
</feature>
<gene>
    <name evidence="6" type="ORF">PGLA1383_LOCUS51900</name>
</gene>
<proteinExistence type="predicted"/>
<dbReference type="Pfam" id="PF02338">
    <property type="entry name" value="OTU"/>
    <property type="match status" value="1"/>
</dbReference>
<dbReference type="GO" id="GO:0030968">
    <property type="term" value="P:endoplasmic reticulum unfolded protein response"/>
    <property type="evidence" value="ECO:0007669"/>
    <property type="project" value="TreeGrafter"/>
</dbReference>
<dbReference type="GO" id="GO:0005829">
    <property type="term" value="C:cytosol"/>
    <property type="evidence" value="ECO:0007669"/>
    <property type="project" value="TreeGrafter"/>
</dbReference>
<dbReference type="SUPFAM" id="SSF50985">
    <property type="entry name" value="RCC1/BLIP-II"/>
    <property type="match status" value="2"/>
</dbReference>
<sequence>MGQAFAAIKADGSAVAPLLTEGVVQVFGTAEAFAAVKADGSVVTWGDPSFGGNSTAVAPLLTDGVVQVCGTARAFAAIKADGSVVTWGYASWGGDSSAVAPLLTDGVVQVCGIARAFAAIKADGSVVTWGYAGYGGDSSAIGPLLTEGVVQVCGSDGAFAAIKADGSVVTWGHARSGGGSSAVAPLLIEGVVHVCGSETALAAIKADGSVVTWGDAIFGGNSSAVAPLLTDGVVQVCGTARAFAAIKADGSVVTWGDPSFGGNSTAVAPLLTEGVVQVCGTARAFAAIKADGSVVTWGNAGYGGDSSAVAPLLTEGVVHVCGSETAFAAIKADGSVVAWGNSCSGGDSSAVAPLLTDGIVQAAEAPPRERGWADVERWELSFFQLRGRFRAAKFQPSGPRCLQLATDRAIASMRFQAAGSGVVSLVRLVHVFAILVCTPQAHPEHINQTTPTDRSLAVLKSSLVELVASSCTVAVDLTDSWVCIPRAPPSAVTAAALGTRAEEDLERKPADKHLPHGPRAQDDELVDGRLSGSKYERSTESKSGPGAAQYHPSRRGSGDEPGVPSARLLGSALPPSPFDNGPTPVLPGGRGIEANPRSRSVAAVSSGSGSGSSRWAPGREQGSGHREGLTSGGSSSSSSVCDRCDGKHPTDRCPNYQKEREKHKDAWVNYGRKAGPHQMGGAGGNFLLRSARVMRQPGDGSCLFHSLLHGLQTGGSASSLRRDIAYFLQSNSSMQIAGDTLEEWVKWDSNTSVNDYARRMAVGGWGGGIEMACCSLLKNVNVHVYESNRGGGSSEFKRISCFDSPNAARTIHVLYQGGVHYDALQPLVA</sequence>
<feature type="compositionally biased region" description="Low complexity" evidence="4">
    <location>
        <begin position="597"/>
        <end position="614"/>
    </location>
</feature>
<evidence type="ECO:0000256" key="4">
    <source>
        <dbReference type="SAM" id="MobiDB-lite"/>
    </source>
</evidence>
<dbReference type="GO" id="GO:0036503">
    <property type="term" value="P:ERAD pathway"/>
    <property type="evidence" value="ECO:0007669"/>
    <property type="project" value="TreeGrafter"/>
</dbReference>
<dbReference type="Gene3D" id="3.90.70.80">
    <property type="match status" value="1"/>
</dbReference>
<evidence type="ECO:0000313" key="6">
    <source>
        <dbReference type="EMBL" id="CAE8636440.1"/>
    </source>
</evidence>
<feature type="compositionally biased region" description="Basic and acidic residues" evidence="4">
    <location>
        <begin position="500"/>
        <end position="522"/>
    </location>
</feature>
<evidence type="ECO:0000256" key="1">
    <source>
        <dbReference type="ARBA" id="ARBA00000707"/>
    </source>
</evidence>
<dbReference type="InterPro" id="IPR038765">
    <property type="entry name" value="Papain-like_cys_pep_sf"/>
</dbReference>
<dbReference type="InterPro" id="IPR009091">
    <property type="entry name" value="RCC1/BLIP-II"/>
</dbReference>
<comment type="caution">
    <text evidence="6">The sequence shown here is derived from an EMBL/GenBank/DDBJ whole genome shotgun (WGS) entry which is preliminary data.</text>
</comment>
<evidence type="ECO:0000313" key="7">
    <source>
        <dbReference type="Proteomes" id="UP000654075"/>
    </source>
</evidence>
<comment type="function">
    <text evidence="3">Hydrolase that can remove conjugated ubiquitin from proteins and may therefore play an important regulatory role at the level of protein turnover by preventing degradation.</text>
</comment>
<keyword evidence="2 3" id="KW-0378">Hydrolase</keyword>
<dbReference type="InterPro" id="IPR003323">
    <property type="entry name" value="OTU_dom"/>
</dbReference>
<comment type="subcellular location">
    <subcellularLocation>
        <location evidence="3">Cytoplasm</location>
    </subcellularLocation>
</comment>
<organism evidence="6 7">
    <name type="scientific">Polarella glacialis</name>
    <name type="common">Dinoflagellate</name>
    <dbReference type="NCBI Taxonomy" id="89957"/>
    <lineage>
        <taxon>Eukaryota</taxon>
        <taxon>Sar</taxon>
        <taxon>Alveolata</taxon>
        <taxon>Dinophyceae</taxon>
        <taxon>Suessiales</taxon>
        <taxon>Suessiaceae</taxon>
        <taxon>Polarella</taxon>
    </lineage>
</organism>
<keyword evidence="3" id="KW-0963">Cytoplasm</keyword>
<keyword evidence="3" id="KW-0788">Thiol protease</keyword>
<accession>A0A813HEW1</accession>
<keyword evidence="3" id="KW-0833">Ubl conjugation pathway</keyword>
<dbReference type="GO" id="GO:0005634">
    <property type="term" value="C:nucleus"/>
    <property type="evidence" value="ECO:0007669"/>
    <property type="project" value="TreeGrafter"/>
</dbReference>
<dbReference type="SUPFAM" id="SSF54001">
    <property type="entry name" value="Cysteine proteinases"/>
    <property type="match status" value="1"/>
</dbReference>